<feature type="transmembrane region" description="Helical" evidence="13">
    <location>
        <begin position="580"/>
        <end position="606"/>
    </location>
</feature>
<dbReference type="Gene3D" id="2.60.40.10">
    <property type="entry name" value="Immunoglobulins"/>
    <property type="match status" value="6"/>
</dbReference>
<dbReference type="PANTHER" id="PTHR13771">
    <property type="entry name" value="INTERCELLULAR ADHESION MOLECULE"/>
    <property type="match status" value="1"/>
</dbReference>
<reference evidence="16" key="2">
    <citation type="submission" date="2025-08" db="UniProtKB">
        <authorList>
            <consortium name="Ensembl"/>
        </authorList>
    </citation>
    <scope>IDENTIFICATION</scope>
</reference>
<dbReference type="InterPro" id="IPR003598">
    <property type="entry name" value="Ig_sub2"/>
</dbReference>
<dbReference type="CDD" id="cd00096">
    <property type="entry name" value="Ig"/>
    <property type="match status" value="1"/>
</dbReference>
<feature type="domain" description="Ig-like" evidence="15">
    <location>
        <begin position="499"/>
        <end position="577"/>
    </location>
</feature>
<comment type="similarity">
    <text evidence="2">Belongs to the immunoglobulin superfamily. ICAM family.</text>
</comment>
<keyword evidence="11" id="KW-0393">Immunoglobulin domain</keyword>
<evidence type="ECO:0000256" key="7">
    <source>
        <dbReference type="ARBA" id="ARBA00022989"/>
    </source>
</evidence>
<dbReference type="PROSITE" id="PS50835">
    <property type="entry name" value="IG_LIKE"/>
    <property type="match status" value="4"/>
</dbReference>
<dbReference type="SMART" id="SM00408">
    <property type="entry name" value="IGc2"/>
    <property type="match status" value="4"/>
</dbReference>
<dbReference type="InterPro" id="IPR013098">
    <property type="entry name" value="Ig_I-set"/>
</dbReference>
<dbReference type="STRING" id="62062.ENSHHUP00000073770"/>
<dbReference type="SMART" id="SM00409">
    <property type="entry name" value="IG"/>
    <property type="match status" value="4"/>
</dbReference>
<dbReference type="Pfam" id="PF13927">
    <property type="entry name" value="Ig_3"/>
    <property type="match status" value="1"/>
</dbReference>
<dbReference type="InterPro" id="IPR047012">
    <property type="entry name" value="ICAM_VCAM"/>
</dbReference>
<dbReference type="GeneTree" id="ENSGT00940000159005"/>
<keyword evidence="4 14" id="KW-0732">Signal</keyword>
<proteinExistence type="inferred from homology"/>
<keyword evidence="6" id="KW-0130">Cell adhesion</keyword>
<evidence type="ECO:0000313" key="16">
    <source>
        <dbReference type="Ensembl" id="ENSHHUP00000073770.1"/>
    </source>
</evidence>
<evidence type="ECO:0000256" key="3">
    <source>
        <dbReference type="ARBA" id="ARBA00022692"/>
    </source>
</evidence>
<accession>A0A4W5QIH7</accession>
<keyword evidence="5" id="KW-0677">Repeat</keyword>
<evidence type="ECO:0000256" key="4">
    <source>
        <dbReference type="ARBA" id="ARBA00022729"/>
    </source>
</evidence>
<keyword evidence="9" id="KW-1015">Disulfide bond</keyword>
<evidence type="ECO:0000256" key="1">
    <source>
        <dbReference type="ARBA" id="ARBA00004479"/>
    </source>
</evidence>
<evidence type="ECO:0000259" key="15">
    <source>
        <dbReference type="PROSITE" id="PS50835"/>
    </source>
</evidence>
<dbReference type="GO" id="GO:0098609">
    <property type="term" value="P:cell-cell adhesion"/>
    <property type="evidence" value="ECO:0007669"/>
    <property type="project" value="InterPro"/>
</dbReference>
<dbReference type="PANTHER" id="PTHR13771:SF9">
    <property type="entry name" value="INTERCELLULAR ADHESION MOLECULE 5"/>
    <property type="match status" value="1"/>
</dbReference>
<dbReference type="InterPro" id="IPR003599">
    <property type="entry name" value="Ig_sub"/>
</dbReference>
<reference evidence="17" key="1">
    <citation type="submission" date="2018-06" db="EMBL/GenBank/DDBJ databases">
        <title>Genome assembly of Danube salmon.</title>
        <authorList>
            <person name="Macqueen D.J."/>
            <person name="Gundappa M.K."/>
        </authorList>
    </citation>
    <scope>NUCLEOTIDE SEQUENCE [LARGE SCALE GENOMIC DNA]</scope>
</reference>
<name>A0A4W5QIH7_9TELE</name>
<dbReference type="Pfam" id="PF03921">
    <property type="entry name" value="ICAM_N"/>
    <property type="match status" value="1"/>
</dbReference>
<dbReference type="AlphaFoldDB" id="A0A4W5QIH7"/>
<dbReference type="Ensembl" id="ENSHHUT00000076198.1">
    <property type="protein sequence ID" value="ENSHHUP00000073770.1"/>
    <property type="gene ID" value="ENSHHUG00000043277.1"/>
</dbReference>
<dbReference type="GO" id="GO:0005178">
    <property type="term" value="F:integrin binding"/>
    <property type="evidence" value="ECO:0007669"/>
    <property type="project" value="InterPro"/>
</dbReference>
<evidence type="ECO:0000256" key="5">
    <source>
        <dbReference type="ARBA" id="ARBA00022737"/>
    </source>
</evidence>
<feature type="compositionally biased region" description="Polar residues" evidence="12">
    <location>
        <begin position="623"/>
        <end position="632"/>
    </location>
</feature>
<comment type="subcellular location">
    <subcellularLocation>
        <location evidence="1">Membrane</location>
        <topology evidence="1">Single-pass type I membrane protein</topology>
    </subcellularLocation>
</comment>
<protein>
    <recommendedName>
        <fullName evidence="15">Ig-like domain-containing protein</fullName>
    </recommendedName>
</protein>
<dbReference type="InterPro" id="IPR003987">
    <property type="entry name" value="ICAM_VCAM_N"/>
</dbReference>
<dbReference type="Proteomes" id="UP000314982">
    <property type="component" value="Unassembled WGS sequence"/>
</dbReference>
<dbReference type="PRINTS" id="PR01472">
    <property type="entry name" value="ICAMVCAM1"/>
</dbReference>
<feature type="domain" description="Ig-like" evidence="15">
    <location>
        <begin position="114"/>
        <end position="213"/>
    </location>
</feature>
<dbReference type="SUPFAM" id="SSF48726">
    <property type="entry name" value="Immunoglobulin"/>
    <property type="match status" value="5"/>
</dbReference>
<sequence>MCEIIFCRIFLGFPVLLWMAGGPTHATCPIELNPPRLVVKYGDSVSVNCSTSATDHEGMGWEATFGGTGLEKVNFVIWNVENLTDWTIQPKCYLTPNEGEQCSEMFPVILYKTPDNVSVSSQSISGPMVEGTEYQLQCDIRNVAPLQSLVVRWYKGNETVKTQTFNDSTRNPEDVSSTFNITPRRFEDEVKYRCEAELDLGPLPSVISSQTLNFAVYFPPQNILELRDTEVDVGSPTGLNCSSNGNPRPEYSWTYHRAPNVKLKNDDGGSLLTIEQATGENIGYYICHASNTLGKASKKARVSVRGAEPVCPIKLIPESVVVEYGSPISVSCSNTTSVEEIYWTTGPEVVNDTTWSVLELLDWDIRPGCKATFQGIGRCSKPLHITVYKIPDNVSISVLRHSGPMVEGTEYQLQCDIQSIAPLRNLVVKWYKGNEPLDNVTYSNVSKIPEDVSPTLMIIPSRDDDGAQYRCRAELDLRPEGPQHTVTSKPLSLTVHYKPRINASRLPLRMPVFRGYPEELVCEAEGYPQPRIQWLYDPAKHVSEAGGNLTVFEAGLYNCTATNDVETSFIVVEVVLNEDYLPLIAGFVAFMVVVISVIFVFIYSIYYKNTKMGRYSLKKAKLSSTPNGNVAQNGGLDTPLPMTKLSQPNI</sequence>
<dbReference type="InterPro" id="IPR007110">
    <property type="entry name" value="Ig-like_dom"/>
</dbReference>
<evidence type="ECO:0000256" key="6">
    <source>
        <dbReference type="ARBA" id="ARBA00022889"/>
    </source>
</evidence>
<keyword evidence="17" id="KW-1185">Reference proteome</keyword>
<dbReference type="GO" id="GO:0016020">
    <property type="term" value="C:membrane"/>
    <property type="evidence" value="ECO:0007669"/>
    <property type="project" value="UniProtKB-SubCell"/>
</dbReference>
<feature type="region of interest" description="Disordered" evidence="12">
    <location>
        <begin position="623"/>
        <end position="650"/>
    </location>
</feature>
<feature type="chain" id="PRO_5021284149" description="Ig-like domain-containing protein" evidence="14">
    <location>
        <begin position="27"/>
        <end position="650"/>
    </location>
</feature>
<feature type="domain" description="Ig-like" evidence="15">
    <location>
        <begin position="220"/>
        <end position="303"/>
    </location>
</feature>
<feature type="domain" description="Ig-like" evidence="15">
    <location>
        <begin position="391"/>
        <end position="492"/>
    </location>
</feature>
<keyword evidence="7 13" id="KW-1133">Transmembrane helix</keyword>
<organism evidence="16 17">
    <name type="scientific">Hucho hucho</name>
    <name type="common">huchen</name>
    <dbReference type="NCBI Taxonomy" id="62062"/>
    <lineage>
        <taxon>Eukaryota</taxon>
        <taxon>Metazoa</taxon>
        <taxon>Chordata</taxon>
        <taxon>Craniata</taxon>
        <taxon>Vertebrata</taxon>
        <taxon>Euteleostomi</taxon>
        <taxon>Actinopterygii</taxon>
        <taxon>Neopterygii</taxon>
        <taxon>Teleostei</taxon>
        <taxon>Protacanthopterygii</taxon>
        <taxon>Salmoniformes</taxon>
        <taxon>Salmonidae</taxon>
        <taxon>Salmoninae</taxon>
        <taxon>Hucho</taxon>
    </lineage>
</organism>
<evidence type="ECO:0000256" key="11">
    <source>
        <dbReference type="ARBA" id="ARBA00023319"/>
    </source>
</evidence>
<evidence type="ECO:0000256" key="13">
    <source>
        <dbReference type="SAM" id="Phobius"/>
    </source>
</evidence>
<evidence type="ECO:0000256" key="9">
    <source>
        <dbReference type="ARBA" id="ARBA00023157"/>
    </source>
</evidence>
<evidence type="ECO:0000256" key="2">
    <source>
        <dbReference type="ARBA" id="ARBA00005925"/>
    </source>
</evidence>
<evidence type="ECO:0000256" key="10">
    <source>
        <dbReference type="ARBA" id="ARBA00023180"/>
    </source>
</evidence>
<reference evidence="16" key="3">
    <citation type="submission" date="2025-09" db="UniProtKB">
        <authorList>
            <consortium name="Ensembl"/>
        </authorList>
    </citation>
    <scope>IDENTIFICATION</scope>
</reference>
<dbReference type="InterPro" id="IPR036179">
    <property type="entry name" value="Ig-like_dom_sf"/>
</dbReference>
<feature type="signal peptide" evidence="14">
    <location>
        <begin position="1"/>
        <end position="26"/>
    </location>
</feature>
<dbReference type="Pfam" id="PF07679">
    <property type="entry name" value="I-set"/>
    <property type="match status" value="1"/>
</dbReference>
<keyword evidence="3 13" id="KW-0812">Transmembrane</keyword>
<keyword evidence="10" id="KW-0325">Glycoprotein</keyword>
<evidence type="ECO:0000256" key="12">
    <source>
        <dbReference type="SAM" id="MobiDB-lite"/>
    </source>
</evidence>
<evidence type="ECO:0000313" key="17">
    <source>
        <dbReference type="Proteomes" id="UP000314982"/>
    </source>
</evidence>
<evidence type="ECO:0000256" key="8">
    <source>
        <dbReference type="ARBA" id="ARBA00023136"/>
    </source>
</evidence>
<dbReference type="InterPro" id="IPR013768">
    <property type="entry name" value="ICAM_N"/>
</dbReference>
<evidence type="ECO:0000256" key="14">
    <source>
        <dbReference type="SAM" id="SignalP"/>
    </source>
</evidence>
<keyword evidence="8 13" id="KW-0472">Membrane</keyword>
<dbReference type="InterPro" id="IPR013783">
    <property type="entry name" value="Ig-like_fold"/>
</dbReference>